<evidence type="ECO:0000313" key="2">
    <source>
        <dbReference type="EMBL" id="RDS77527.1"/>
    </source>
</evidence>
<evidence type="ECO:0000313" key="3">
    <source>
        <dbReference type="Proteomes" id="UP000254101"/>
    </source>
</evidence>
<feature type="chain" id="PRO_5017273794" evidence="1">
    <location>
        <begin position="31"/>
        <end position="186"/>
    </location>
</feature>
<dbReference type="EMBL" id="QRBB01000001">
    <property type="protein sequence ID" value="RDS77527.1"/>
    <property type="molecule type" value="Genomic_DNA"/>
</dbReference>
<dbReference type="OrthoDB" id="7596780at2"/>
<evidence type="ECO:0000256" key="1">
    <source>
        <dbReference type="SAM" id="SignalP"/>
    </source>
</evidence>
<comment type="caution">
    <text evidence="2">The sequence shown here is derived from an EMBL/GenBank/DDBJ whole genome shotgun (WGS) entry which is preliminary data.</text>
</comment>
<protein>
    <submittedName>
        <fullName evidence="2">Uncharacterized protein</fullName>
    </submittedName>
</protein>
<keyword evidence="3" id="KW-1185">Reference proteome</keyword>
<name>A0A395LMA9_9SPHN</name>
<accession>A0A395LMA9</accession>
<dbReference type="Proteomes" id="UP000254101">
    <property type="component" value="Unassembled WGS sequence"/>
</dbReference>
<dbReference type="RefSeq" id="WP_115491747.1">
    <property type="nucleotide sequence ID" value="NZ_JACHWW010000001.1"/>
</dbReference>
<keyword evidence="1" id="KW-0732">Signal</keyword>
<organism evidence="2 3">
    <name type="scientific">Alteriqipengyuania lutimaris</name>
    <dbReference type="NCBI Taxonomy" id="1538146"/>
    <lineage>
        <taxon>Bacteria</taxon>
        <taxon>Pseudomonadati</taxon>
        <taxon>Pseudomonadota</taxon>
        <taxon>Alphaproteobacteria</taxon>
        <taxon>Sphingomonadales</taxon>
        <taxon>Erythrobacteraceae</taxon>
        <taxon>Alteriqipengyuania</taxon>
    </lineage>
</organism>
<reference evidence="2 3" key="1">
    <citation type="submission" date="2018-07" db="EMBL/GenBank/DDBJ databases">
        <title>Erythrobacter nanhaiensis sp. nov., a novel member of the genus Erythrobacter isolated from the South China Sea.</title>
        <authorList>
            <person name="Chen X."/>
            <person name="Liu J."/>
        </authorList>
    </citation>
    <scope>NUCLEOTIDE SEQUENCE [LARGE SCALE GENOMIC DNA]</scope>
    <source>
        <strain evidence="2 3">S-5</strain>
    </source>
</reference>
<proteinExistence type="predicted"/>
<feature type="signal peptide" evidence="1">
    <location>
        <begin position="1"/>
        <end position="30"/>
    </location>
</feature>
<dbReference type="AlphaFoldDB" id="A0A395LMA9"/>
<sequence>MTNALDTLAASLRNAALACLLGAAAGPALAQEPDGGKAAPGYLERLSECRQIADSGQRLACYDREVGAVVAASEQGDVRIVDREDVRQTKRRLFGFSIPDNLFGGRDDDDDEKMDTLQTTITQVRTSGRRGFLITTAEGSVWRITSAPMRLAPPKAGQSVEFKTASLGSYFIRINGQLGVKGVRVE</sequence>
<gene>
    <name evidence="2" type="ORF">DL238_07855</name>
</gene>